<keyword evidence="3" id="KW-0963">Cytoplasm</keyword>
<gene>
    <name evidence="10" type="ORF">LUZ62_027735</name>
</gene>
<keyword evidence="4" id="KW-0493">Microtubule</keyword>
<dbReference type="PANTHER" id="PTHR31246:SF32">
    <property type="entry name" value="MICROTUBULE-ASSOCIATED PROTEIN 70-1"/>
    <property type="match status" value="1"/>
</dbReference>
<dbReference type="GO" id="GO:0007010">
    <property type="term" value="P:cytoskeleton organization"/>
    <property type="evidence" value="ECO:0007669"/>
    <property type="project" value="InterPro"/>
</dbReference>
<evidence type="ECO:0000256" key="3">
    <source>
        <dbReference type="ARBA" id="ARBA00022490"/>
    </source>
</evidence>
<evidence type="ECO:0000256" key="5">
    <source>
        <dbReference type="ARBA" id="ARBA00023054"/>
    </source>
</evidence>
<evidence type="ECO:0000256" key="7">
    <source>
        <dbReference type="SAM" id="Coils"/>
    </source>
</evidence>
<proteinExistence type="inferred from homology"/>
<evidence type="ECO:0000256" key="8">
    <source>
        <dbReference type="SAM" id="MobiDB-lite"/>
    </source>
</evidence>
<evidence type="ECO:0000256" key="6">
    <source>
        <dbReference type="ARBA" id="ARBA00023212"/>
    </source>
</evidence>
<feature type="region of interest" description="Disordered" evidence="8">
    <location>
        <begin position="627"/>
        <end position="653"/>
    </location>
</feature>
<comment type="similarity">
    <text evidence="2">Belongs to the MAP70 family.</text>
</comment>
<evidence type="ECO:0000256" key="4">
    <source>
        <dbReference type="ARBA" id="ARBA00022701"/>
    </source>
</evidence>
<accession>A0AAV8HEQ1</accession>
<evidence type="ECO:0000259" key="9">
    <source>
        <dbReference type="PROSITE" id="PS50878"/>
    </source>
</evidence>
<feature type="region of interest" description="Disordered" evidence="8">
    <location>
        <begin position="793"/>
        <end position="834"/>
    </location>
</feature>
<feature type="coiled-coil region" evidence="7">
    <location>
        <begin position="466"/>
        <end position="601"/>
    </location>
</feature>
<dbReference type="InterPro" id="IPR043502">
    <property type="entry name" value="DNA/RNA_pol_sf"/>
</dbReference>
<evidence type="ECO:0000256" key="1">
    <source>
        <dbReference type="ARBA" id="ARBA00004245"/>
    </source>
</evidence>
<dbReference type="Pfam" id="PF07058">
    <property type="entry name" value="MAP70"/>
    <property type="match status" value="2"/>
</dbReference>
<protein>
    <submittedName>
        <fullName evidence="10">Microtubule-associated protein 70-2</fullName>
    </submittedName>
</protein>
<dbReference type="Proteomes" id="UP001140206">
    <property type="component" value="Chromosome 1"/>
</dbReference>
<feature type="compositionally biased region" description="Polar residues" evidence="8">
    <location>
        <begin position="629"/>
        <end position="639"/>
    </location>
</feature>
<feature type="domain" description="Reverse transcriptase" evidence="9">
    <location>
        <begin position="1"/>
        <end position="251"/>
    </location>
</feature>
<organism evidence="10 11">
    <name type="scientific">Rhynchospora pubera</name>
    <dbReference type="NCBI Taxonomy" id="906938"/>
    <lineage>
        <taxon>Eukaryota</taxon>
        <taxon>Viridiplantae</taxon>
        <taxon>Streptophyta</taxon>
        <taxon>Embryophyta</taxon>
        <taxon>Tracheophyta</taxon>
        <taxon>Spermatophyta</taxon>
        <taxon>Magnoliopsida</taxon>
        <taxon>Liliopsida</taxon>
        <taxon>Poales</taxon>
        <taxon>Cyperaceae</taxon>
        <taxon>Cyperoideae</taxon>
        <taxon>Rhynchosporeae</taxon>
        <taxon>Rhynchospora</taxon>
    </lineage>
</organism>
<dbReference type="PROSITE" id="PS50878">
    <property type="entry name" value="RT_POL"/>
    <property type="match status" value="1"/>
</dbReference>
<evidence type="ECO:0000256" key="2">
    <source>
        <dbReference type="ARBA" id="ARBA00008825"/>
    </source>
</evidence>
<dbReference type="AlphaFoldDB" id="A0AAV8HEQ1"/>
<evidence type="ECO:0000313" key="10">
    <source>
        <dbReference type="EMBL" id="KAJ4815169.1"/>
    </source>
</evidence>
<reference evidence="10" key="1">
    <citation type="submission" date="2022-08" db="EMBL/GenBank/DDBJ databases">
        <authorList>
            <person name="Marques A."/>
        </authorList>
    </citation>
    <scope>NUCLEOTIDE SEQUENCE</scope>
    <source>
        <strain evidence="10">RhyPub2mFocal</strain>
        <tissue evidence="10">Leaves</tissue>
    </source>
</reference>
<dbReference type="Gene3D" id="3.30.70.270">
    <property type="match status" value="1"/>
</dbReference>
<sequence length="834" mass="94926">MEKRRTSIKPSIEVEEFINLLHGSDPVRVELTRLENEVRDKERELAEAQAEIRALKLSDRAREKACEELTEELAKVDGKLKLTESLLETRNLEIKKINEEKKAALAAQFAAEATLRRVHAAQKDDDMPPIEAILAPLEAELKLARSEGSALSPYIFALVMDEITKDIQGEIPWCMLFADDVVLVDESRTEVDRKLELWRRTLESKGFRLSRTKTEYMGCEFSGIRPVDGDVCLDGQVVPTKDTFRYLGSMLQSDGEIDEDVSHRIRAGWVKWRQASGVLCDKKVPQKLKGKFYRTAIRPAMLYGAECWATKRRHVQKMSVAEMRMLRWICGHTRKDRIRNDDIRDMVGVAPIEEKLIQHRLRWFGHIQRRPPEAPVRIGILNHFENTRRGRGRPRLTWEEAVKRDLKEWNVSKELAIDRSAWKLAIHIAKLQDDNRALDRLTKSKEAALLEAERTIEIALAKAALVDDLQNKNQELIKQIEICQEENKILDKMHRQKVAEVEKLTQTVRELEEAVLAGGAAANAVRDYQRKVQEMNEEKKTLDRELARAKVTANRVAVVVANEWKDANDKVMPVRQWLDERRFMQGEMQQLRDKLAISERTARSEAQLKEKYHLRLKVLEEGLRMSASGARTSVSSRRQPNGGANSGSKANGFLARRPSFQMRSSSTATTIVSHAKGASKSFDGRLVNGSGHSLNGSTDDSENNSDEKINGELSNGESEDTVSGLLYDMLQKEVISLRKACHEKDQSLKDKDDAIEMLAKKVETLTKAMEVEGKKMRREMATMEKEVAAMRVEKDQDIKAKRLSINTKPPAQNTAQLPSARNTPRAGLMRHSQE</sequence>
<feature type="compositionally biased region" description="Polar residues" evidence="8">
    <location>
        <begin position="804"/>
        <end position="822"/>
    </location>
</feature>
<keyword evidence="6" id="KW-0206">Cytoskeleton</keyword>
<dbReference type="EMBL" id="JAMFTS010000001">
    <property type="protein sequence ID" value="KAJ4815169.1"/>
    <property type="molecule type" value="Genomic_DNA"/>
</dbReference>
<dbReference type="SUPFAM" id="SSF56672">
    <property type="entry name" value="DNA/RNA polymerases"/>
    <property type="match status" value="1"/>
</dbReference>
<feature type="coiled-coil region" evidence="7">
    <location>
        <begin position="31"/>
        <end position="86"/>
    </location>
</feature>
<dbReference type="InterPro" id="IPR000477">
    <property type="entry name" value="RT_dom"/>
</dbReference>
<dbReference type="InterPro" id="IPR043128">
    <property type="entry name" value="Rev_trsase/Diguanyl_cyclase"/>
</dbReference>
<comment type="caution">
    <text evidence="10">The sequence shown here is derived from an EMBL/GenBank/DDBJ whole genome shotgun (WGS) entry which is preliminary data.</text>
</comment>
<comment type="subcellular location">
    <subcellularLocation>
        <location evidence="1">Cytoplasm</location>
        <location evidence="1">Cytoskeleton</location>
    </subcellularLocation>
</comment>
<feature type="compositionally biased region" description="Low complexity" evidence="8">
    <location>
        <begin position="641"/>
        <end position="652"/>
    </location>
</feature>
<dbReference type="GO" id="GO:0005874">
    <property type="term" value="C:microtubule"/>
    <property type="evidence" value="ECO:0007669"/>
    <property type="project" value="UniProtKB-KW"/>
</dbReference>
<dbReference type="InterPro" id="IPR009768">
    <property type="entry name" value="MAP70"/>
</dbReference>
<dbReference type="PANTHER" id="PTHR31246">
    <property type="entry name" value="MICROTUBULE-ASSOCIATED PROTEIN 70-2"/>
    <property type="match status" value="1"/>
</dbReference>
<evidence type="ECO:0000313" key="11">
    <source>
        <dbReference type="Proteomes" id="UP001140206"/>
    </source>
</evidence>
<name>A0AAV8HEQ1_9POAL</name>
<dbReference type="GO" id="GO:0008017">
    <property type="term" value="F:microtubule binding"/>
    <property type="evidence" value="ECO:0007669"/>
    <property type="project" value="InterPro"/>
</dbReference>
<feature type="region of interest" description="Disordered" evidence="8">
    <location>
        <begin position="681"/>
        <end position="720"/>
    </location>
</feature>
<keyword evidence="5 7" id="KW-0175">Coiled coil</keyword>
<keyword evidence="11" id="KW-1185">Reference proteome</keyword>